<reference evidence="2" key="1">
    <citation type="submission" date="2016-10" db="EMBL/GenBank/DDBJ databases">
        <title>Agrobacterium Ti plasmids: Classification based on T-DNA and Vir regions organization.</title>
        <authorList>
            <person name="Nabi N."/>
            <person name="Vial L."/>
            <person name="Ben Hafsa A."/>
            <person name="Chapulliot D."/>
            <person name="Berard A."/>
            <person name="Chauveau A."/>
            <person name="Le Paslier M.-C."/>
            <person name="Harzallah Skhiri F."/>
            <person name="Brunel D."/>
            <person name="Nesme X."/>
            <person name="Chaouachi M."/>
        </authorList>
    </citation>
    <scope>NUCLEOTIDE SEQUENCE</scope>
    <source>
        <strain evidence="2">1724</strain>
        <plasmid evidence="2">pRi_1724</plasmid>
    </source>
</reference>
<evidence type="ECO:0000256" key="1">
    <source>
        <dbReference type="SAM" id="Phobius"/>
    </source>
</evidence>
<dbReference type="AlphaFoldDB" id="A0A2Z2PNA8"/>
<keyword evidence="2" id="KW-0614">Plasmid</keyword>
<protein>
    <submittedName>
        <fullName evidence="2">Uncharacterized protein</fullName>
    </submittedName>
</protein>
<evidence type="ECO:0000313" key="2">
    <source>
        <dbReference type="EMBL" id="ASK42995.1"/>
    </source>
</evidence>
<feature type="transmembrane region" description="Helical" evidence="1">
    <location>
        <begin position="97"/>
        <end position="119"/>
    </location>
</feature>
<sequence>MTERKSAHFRVGRCCSPYPDHYSRAFAFSAFLYPQHQQRSLRFACRYRQRYGLTLFRMNLRASRTLPFRRQLSVHGGPTGKDHTLLHTFWFKPISTFGLFLVTAFIGSSLVLVVIAHPLHLTAFVLAVSTSPHGSVDRSPGGYVVPEAPHGVVANFACSGRERPMERSVS</sequence>
<dbReference type="EMBL" id="KY000038">
    <property type="protein sequence ID" value="ASK42995.1"/>
    <property type="molecule type" value="Genomic_DNA"/>
</dbReference>
<keyword evidence="1" id="KW-0472">Membrane</keyword>
<keyword evidence="1" id="KW-0812">Transmembrane</keyword>
<name>A0A2Z2PNA8_RHIRH</name>
<proteinExistence type="predicted"/>
<geneLocation type="plasmid" evidence="2">
    <name>pRi_1724</name>
</geneLocation>
<keyword evidence="1" id="KW-1133">Transmembrane helix</keyword>
<organism evidence="2">
    <name type="scientific">Rhizobium rhizogenes</name>
    <name type="common">Agrobacterium rhizogenes</name>
    <dbReference type="NCBI Taxonomy" id="359"/>
    <lineage>
        <taxon>Bacteria</taxon>
        <taxon>Pseudomonadati</taxon>
        <taxon>Pseudomonadota</taxon>
        <taxon>Alphaproteobacteria</taxon>
        <taxon>Hyphomicrobiales</taxon>
        <taxon>Rhizobiaceae</taxon>
        <taxon>Rhizobium/Agrobacterium group</taxon>
        <taxon>Rhizobium</taxon>
    </lineage>
</organism>
<accession>A0A2Z2PNA8</accession>